<evidence type="ECO:0000256" key="3">
    <source>
        <dbReference type="SAM" id="MobiDB-lite"/>
    </source>
</evidence>
<keyword evidence="6" id="KW-1185">Reference proteome</keyword>
<dbReference type="PANTHER" id="PTHR35023:SF1">
    <property type="entry name" value="MG-PROTOPORPHYRIN IX CHELATASE"/>
    <property type="match status" value="1"/>
</dbReference>
<dbReference type="HOGENOM" id="CLU_016684_6_0_0"/>
<dbReference type="Gene3D" id="3.40.50.300">
    <property type="entry name" value="P-loop containing nucleotide triphosphate hydrolases"/>
    <property type="match status" value="1"/>
</dbReference>
<protein>
    <recommendedName>
        <fullName evidence="4">VWFA domain-containing protein</fullName>
    </recommendedName>
</protein>
<feature type="compositionally biased region" description="Basic and acidic residues" evidence="3">
    <location>
        <begin position="318"/>
        <end position="351"/>
    </location>
</feature>
<dbReference type="InterPro" id="IPR011704">
    <property type="entry name" value="ATPase_dyneun-rel_AAA"/>
</dbReference>
<feature type="coiled-coil region" evidence="2">
    <location>
        <begin position="192"/>
        <end position="219"/>
    </location>
</feature>
<dbReference type="PANTHER" id="PTHR35023">
    <property type="entry name" value="CHELATASE-RELATED"/>
    <property type="match status" value="1"/>
</dbReference>
<feature type="region of interest" description="Disordered" evidence="3">
    <location>
        <begin position="276"/>
        <end position="360"/>
    </location>
</feature>
<dbReference type="InterPro" id="IPR052989">
    <property type="entry name" value="Mg-chelatase_DI-like"/>
</dbReference>
<dbReference type="Pfam" id="PF13519">
    <property type="entry name" value="VWA_2"/>
    <property type="match status" value="1"/>
</dbReference>
<comment type="similarity">
    <text evidence="1">Belongs to the Mg-chelatase subunits D/I family.</text>
</comment>
<dbReference type="InterPro" id="IPR027417">
    <property type="entry name" value="P-loop_NTPase"/>
</dbReference>
<sequence length="635" mass="71595">MIFPFVAVEGQERIKKALLLNIVNKKIGGVLINGEKGTAKSTLVRGLGELFSEMKVINLPLNITEDNLVGSIDIEKTMKSGKKVFQEGLLKKCHGNILYVDEINLLGDSIVSSILEVASREMNYVERDGVSFSHECRFVLIGTMNPEEGDLRPQLLDKFGLYVNAAGTCDVLERVRIVKKRLEYENSPIEFCEKYREEEEILKEKVNRAKERVEKIKVSEQIMNISVKIVEEANTVGNRAEIILVETAKALAALDGRSYLNIDDLKEAAIFVLPHRTNQKQESTPQNKENELEDNNQEDKQEDNGSEENNLPDEEQEKETPEESGKENEEKNDSETSENSDKNEEEKKNNENTESEEEFGIGEIFKVKDILIDTVHDTKKRAGTGKRCKTKSGSLQGRYIKSTLPKGKIRDFAFDATIRAAAPYQTKNKENNLMISIKKEHIRVKVREKRTGASILFVVDSSGSMGVKKRMEAVKGAIMSLLKDAYEKRDKVGMVSFRRDRAEELLPITRSIDLAQKKLEKLTTGGKTPLAEGIAKAYTIMKNEIRKDKEIVPLIVFLSDGKGNFSVSGKDPVKESIEMAEKIKNDGIRAIVIDTEEGFIKLEMAKTLSEAMKADYYKLENLKSEDMLKLIKDNI</sequence>
<evidence type="ECO:0000256" key="1">
    <source>
        <dbReference type="ARBA" id="ARBA00005799"/>
    </source>
</evidence>
<name>H1PRD4_9FUSO</name>
<dbReference type="RefSeq" id="WP_008696406.1">
    <property type="nucleotide sequence ID" value="NZ_KE161007.1"/>
</dbReference>
<dbReference type="Gene3D" id="1.10.8.80">
    <property type="entry name" value="Magnesium chelatase subunit I, C-Terminal domain"/>
    <property type="match status" value="1"/>
</dbReference>
<dbReference type="PATRIC" id="fig|457404.5.peg.296"/>
<dbReference type="InterPro" id="IPR041702">
    <property type="entry name" value="BchD/ChlD_VWA"/>
</dbReference>
<dbReference type="InterPro" id="IPR036465">
    <property type="entry name" value="vWFA_dom_sf"/>
</dbReference>
<dbReference type="CDD" id="cd00009">
    <property type="entry name" value="AAA"/>
    <property type="match status" value="1"/>
</dbReference>
<keyword evidence="2" id="KW-0175">Coiled coil</keyword>
<dbReference type="GO" id="GO:0016887">
    <property type="term" value="F:ATP hydrolysis activity"/>
    <property type="evidence" value="ECO:0007669"/>
    <property type="project" value="InterPro"/>
</dbReference>
<feature type="domain" description="VWFA" evidence="4">
    <location>
        <begin position="454"/>
        <end position="635"/>
    </location>
</feature>
<dbReference type="InterPro" id="IPR041628">
    <property type="entry name" value="ChlI/MoxR_AAA_lid"/>
</dbReference>
<feature type="compositionally biased region" description="Acidic residues" evidence="3">
    <location>
        <begin position="304"/>
        <end position="317"/>
    </location>
</feature>
<accession>H1PRD4</accession>
<comment type="caution">
    <text evidence="5">The sequence shown here is derived from an EMBL/GenBank/DDBJ whole genome shotgun (WGS) entry which is preliminary data.</text>
</comment>
<dbReference type="GO" id="GO:0005524">
    <property type="term" value="F:ATP binding"/>
    <property type="evidence" value="ECO:0007669"/>
    <property type="project" value="InterPro"/>
</dbReference>
<reference evidence="5 6" key="1">
    <citation type="submission" date="2012-07" db="EMBL/GenBank/DDBJ databases">
        <title>The Genome Sequence of Fusobacterium ulcerans 12_1B.</title>
        <authorList>
            <consortium name="The Broad Institute Genome Sequencing Platform"/>
            <person name="Earl A."/>
            <person name="Ward D."/>
            <person name="Feldgarden M."/>
            <person name="Gevers D."/>
            <person name="Strauss J."/>
            <person name="Ambrose C.E."/>
            <person name="Allen-Vercoe E."/>
            <person name="Walker B."/>
            <person name="Young S.K."/>
            <person name="Zeng Q."/>
            <person name="Gargeya S."/>
            <person name="Fitzgerald M."/>
            <person name="Haas B."/>
            <person name="Abouelleil A."/>
            <person name="Alvarado L."/>
            <person name="Arachchi H.M."/>
            <person name="Berlin A.M."/>
            <person name="Chapman S.B."/>
            <person name="Goldberg J."/>
            <person name="Griggs A."/>
            <person name="Gujja S."/>
            <person name="Hansen M."/>
            <person name="Howarth C."/>
            <person name="Imamovic A."/>
            <person name="Larimer J."/>
            <person name="McCowen C."/>
            <person name="Montmayeur A."/>
            <person name="Murphy C."/>
            <person name="Neiman D."/>
            <person name="Pearson M."/>
            <person name="Priest M."/>
            <person name="Roberts A."/>
            <person name="Saif S."/>
            <person name="Shea T."/>
            <person name="Sisk P."/>
            <person name="Sykes S."/>
            <person name="Wortman J."/>
            <person name="Nusbaum C."/>
            <person name="Birren B."/>
        </authorList>
    </citation>
    <scope>NUCLEOTIDE SEQUENCE [LARGE SCALE GENOMIC DNA]</scope>
    <source>
        <strain evidence="5 6">12_1B</strain>
    </source>
</reference>
<dbReference type="SMART" id="SM00327">
    <property type="entry name" value="VWA"/>
    <property type="match status" value="1"/>
</dbReference>
<evidence type="ECO:0000313" key="5">
    <source>
        <dbReference type="EMBL" id="EHO82947.1"/>
    </source>
</evidence>
<dbReference type="Pfam" id="PF17863">
    <property type="entry name" value="AAA_lid_2"/>
    <property type="match status" value="1"/>
</dbReference>
<dbReference type="PROSITE" id="PS50234">
    <property type="entry name" value="VWFA"/>
    <property type="match status" value="1"/>
</dbReference>
<evidence type="ECO:0000259" key="4">
    <source>
        <dbReference type="PROSITE" id="PS50234"/>
    </source>
</evidence>
<dbReference type="SUPFAM" id="SSF53300">
    <property type="entry name" value="vWA-like"/>
    <property type="match status" value="1"/>
</dbReference>
<evidence type="ECO:0000313" key="6">
    <source>
        <dbReference type="Proteomes" id="UP000003233"/>
    </source>
</evidence>
<gene>
    <name evidence="5" type="ORF">HMPREF0402_00977</name>
</gene>
<dbReference type="Proteomes" id="UP000003233">
    <property type="component" value="Unassembled WGS sequence"/>
</dbReference>
<dbReference type="CDD" id="cd01451">
    <property type="entry name" value="vWA_Magnesium_chelatase"/>
    <property type="match status" value="1"/>
</dbReference>
<proteinExistence type="inferred from homology"/>
<dbReference type="BioCyc" id="FSP457404-HMP:GTSQ-979-MONOMER"/>
<evidence type="ECO:0000256" key="2">
    <source>
        <dbReference type="SAM" id="Coils"/>
    </source>
</evidence>
<dbReference type="Pfam" id="PF07728">
    <property type="entry name" value="AAA_5"/>
    <property type="match status" value="1"/>
</dbReference>
<dbReference type="EMBL" id="AGWJ02000002">
    <property type="protein sequence ID" value="EHO82947.1"/>
    <property type="molecule type" value="Genomic_DNA"/>
</dbReference>
<organism evidence="5 6">
    <name type="scientific">Fusobacterium ulcerans 12-1B</name>
    <dbReference type="NCBI Taxonomy" id="457404"/>
    <lineage>
        <taxon>Bacteria</taxon>
        <taxon>Fusobacteriati</taxon>
        <taxon>Fusobacteriota</taxon>
        <taxon>Fusobacteriia</taxon>
        <taxon>Fusobacteriales</taxon>
        <taxon>Fusobacteriaceae</taxon>
        <taxon>Fusobacterium</taxon>
    </lineage>
</organism>
<dbReference type="SUPFAM" id="SSF52540">
    <property type="entry name" value="P-loop containing nucleoside triphosphate hydrolases"/>
    <property type="match status" value="1"/>
</dbReference>
<dbReference type="AlphaFoldDB" id="H1PRD4"/>
<dbReference type="InterPro" id="IPR002035">
    <property type="entry name" value="VWF_A"/>
</dbReference>
<dbReference type="Gene3D" id="3.40.50.410">
    <property type="entry name" value="von Willebrand factor, type A domain"/>
    <property type="match status" value="1"/>
</dbReference>